<dbReference type="Proteomes" id="UP000593566">
    <property type="component" value="Unassembled WGS sequence"/>
</dbReference>
<sequence length="171" mass="19742">MTMPLTFERLHRDPRPITQDLKKSACLADSRDVVQPWLQLLKKWRTSPPGIGYRFLLVFDPTMGGDQFSDRTSAKTWLQKEDDQWNGRAPDDGFLKNNEVKWPVGAEDEKYRNEDLEQAVRPAFGFWLFPVEALGPIDGKGLLEDERSRPRGKTFLNMTEHWPELALSSLP</sequence>
<dbReference type="EMBL" id="JACCJB010000006">
    <property type="protein sequence ID" value="KAF6226533.1"/>
    <property type="molecule type" value="Genomic_DNA"/>
</dbReference>
<evidence type="ECO:0000313" key="2">
    <source>
        <dbReference type="Proteomes" id="UP000593566"/>
    </source>
</evidence>
<dbReference type="RefSeq" id="XP_037155086.1">
    <property type="nucleotide sequence ID" value="XM_037300260.1"/>
</dbReference>
<dbReference type="GeneID" id="59337794"/>
<gene>
    <name evidence="1" type="ORF">HO133_009399</name>
</gene>
<accession>A0A8H6FG22</accession>
<comment type="caution">
    <text evidence="1">The sequence shown here is derived from an EMBL/GenBank/DDBJ whole genome shotgun (WGS) entry which is preliminary data.</text>
</comment>
<keyword evidence="2" id="KW-1185">Reference proteome</keyword>
<proteinExistence type="predicted"/>
<evidence type="ECO:0000313" key="1">
    <source>
        <dbReference type="EMBL" id="KAF6226533.1"/>
    </source>
</evidence>
<protein>
    <submittedName>
        <fullName evidence="1">Uncharacterized protein</fullName>
    </submittedName>
</protein>
<dbReference type="AlphaFoldDB" id="A0A8H6FG22"/>
<organism evidence="1 2">
    <name type="scientific">Letharia lupina</name>
    <dbReference type="NCBI Taxonomy" id="560253"/>
    <lineage>
        <taxon>Eukaryota</taxon>
        <taxon>Fungi</taxon>
        <taxon>Dikarya</taxon>
        <taxon>Ascomycota</taxon>
        <taxon>Pezizomycotina</taxon>
        <taxon>Lecanoromycetes</taxon>
        <taxon>OSLEUM clade</taxon>
        <taxon>Lecanoromycetidae</taxon>
        <taxon>Lecanorales</taxon>
        <taxon>Lecanorineae</taxon>
        <taxon>Parmeliaceae</taxon>
        <taxon>Letharia</taxon>
    </lineage>
</organism>
<reference evidence="1 2" key="1">
    <citation type="journal article" date="2020" name="Genomics">
        <title>Complete, high-quality genomes from long-read metagenomic sequencing of two wolf lichen thalli reveals enigmatic genome architecture.</title>
        <authorList>
            <person name="McKenzie S.K."/>
            <person name="Walston R.F."/>
            <person name="Allen J.L."/>
        </authorList>
    </citation>
    <scope>NUCLEOTIDE SEQUENCE [LARGE SCALE GENOMIC DNA]</scope>
    <source>
        <strain evidence="1">WasteWater1</strain>
    </source>
</reference>
<name>A0A8H6FG22_9LECA</name>